<dbReference type="EMBL" id="LN649230">
    <property type="protein sequence ID" value="CEI61272.1"/>
    <property type="molecule type" value="Genomic_DNA"/>
</dbReference>
<sequence length="234" mass="26459">MMLNIKSFHSFRNANRQTRLILNEIPQYRQVVQHSSEGIKALARTALSRHVTYQDLYHALINGECTLCGEFGGLLFFLTCTRCCYHCLREKLELAVVEGDDIYCPGILGDMFNTLGYRYLNIQDWANPTMMLNKTLGIPAVDMCEEIRWLDSIQGNLGTALHRACIVYPTLNQDAMKVERGVSCKGCEKAFVGERFEAAGQGWVRSDIPSDCVDRDLSFSAVGFQKHFESCEHA</sequence>
<accession>A0A2L2SUT8</accession>
<dbReference type="AlphaFoldDB" id="A0A2L2SUT8"/>
<organism evidence="1 2">
    <name type="scientific">Fusarium venenatum</name>
    <dbReference type="NCBI Taxonomy" id="56646"/>
    <lineage>
        <taxon>Eukaryota</taxon>
        <taxon>Fungi</taxon>
        <taxon>Dikarya</taxon>
        <taxon>Ascomycota</taxon>
        <taxon>Pezizomycotina</taxon>
        <taxon>Sordariomycetes</taxon>
        <taxon>Hypocreomycetidae</taxon>
        <taxon>Hypocreales</taxon>
        <taxon>Nectriaceae</taxon>
        <taxon>Fusarium</taxon>
    </lineage>
</organism>
<dbReference type="Proteomes" id="UP000245910">
    <property type="component" value="Chromosome II"/>
</dbReference>
<keyword evidence="2" id="KW-1185">Reference proteome</keyword>
<evidence type="ECO:0000313" key="2">
    <source>
        <dbReference type="Proteomes" id="UP000245910"/>
    </source>
</evidence>
<evidence type="ECO:0000313" key="1">
    <source>
        <dbReference type="EMBL" id="CEI61272.1"/>
    </source>
</evidence>
<proteinExistence type="predicted"/>
<name>A0A2L2SUT8_9HYPO</name>
<reference evidence="2" key="1">
    <citation type="submission" date="2014-10" db="EMBL/GenBank/DDBJ databases">
        <authorList>
            <person name="King R."/>
        </authorList>
    </citation>
    <scope>NUCLEOTIDE SEQUENCE [LARGE SCALE GENOMIC DNA]</scope>
    <source>
        <strain evidence="2">A3/5</strain>
    </source>
</reference>
<protein>
    <submittedName>
        <fullName evidence="1">Uncharacterized protein</fullName>
    </submittedName>
</protein>
<dbReference type="STRING" id="56646.A0A2L2SUT8"/>